<dbReference type="InterPro" id="IPR036651">
    <property type="entry name" value="Gln_synt_N_sf"/>
</dbReference>
<evidence type="ECO:0000256" key="3">
    <source>
        <dbReference type="ARBA" id="ARBA00022598"/>
    </source>
</evidence>
<reference evidence="9" key="1">
    <citation type="submission" date="2014-03" db="EMBL/GenBank/DDBJ databases">
        <authorList>
            <person name="Casaregola S."/>
        </authorList>
    </citation>
    <scope>NUCLEOTIDE SEQUENCE [LARGE SCALE GENOMIC DNA]</scope>
    <source>
        <strain evidence="9">CLIB 918</strain>
    </source>
</reference>
<comment type="similarity">
    <text evidence="1 6 7">Belongs to the glutamine synthetase family.</text>
</comment>
<dbReference type="Gene3D" id="3.30.590.10">
    <property type="entry name" value="Glutamine synthetase/guanido kinase, catalytic domain"/>
    <property type="match status" value="1"/>
</dbReference>
<evidence type="ECO:0000256" key="7">
    <source>
        <dbReference type="RuleBase" id="RU000384"/>
    </source>
</evidence>
<dbReference type="STRING" id="1173061.A0A0J9XEL3"/>
<dbReference type="SUPFAM" id="SSF55931">
    <property type="entry name" value="Glutamine synthetase/guanido kinase"/>
    <property type="match status" value="1"/>
</dbReference>
<dbReference type="AlphaFoldDB" id="A0A0J9XEL3"/>
<dbReference type="FunFam" id="3.30.590.10:FF:000005">
    <property type="entry name" value="Probable glutamine synthetase"/>
    <property type="match status" value="1"/>
</dbReference>
<dbReference type="PANTHER" id="PTHR43785">
    <property type="entry name" value="GAMMA-GLUTAMYLPUTRESCINE SYNTHETASE"/>
    <property type="match status" value="1"/>
</dbReference>
<sequence>MSSVTITQENVASVLANDQWVKVAGIDVDGVLRGKVISIKKFLSIVKSGFGFCSVIFGWDLHDKTYVKELAISNQQNGYRDLLAIVDLTSFRRIPWESSGGNEGQDRMPFFLVYFTDSLTNDPIAPCPRSLLKTVSDKLKADTEINALPYSGFELEFFQYKEDHDSLQTKGGIDLKPLTPGMFGYSLLRLGKNVPYQEDMLKTCTDLDIGLEGWHTETGPGVFETAIGYCPADRIADKATLFKFVAKTVGAKYGIVPSFMAKPKQGLPGNSGHIHVSLLSNDEHKTNLFARAEPDPNPEWEDLRHLSDLGRHFLAGVLEGMPYIMPLFAPTINSYKRLVENFWAPVTVSWGLEHRIASIRLISAPLAEPKSTRFEIRTPGADVIPHYAIAAIFAMGMRGIKNKTKLTIPPMGTSSPDQFERLPRNLRAATEKFMAPDSLAREVFGDGFVDHYGATRLHEVQEWDEAVTNWEVQRYIEIV</sequence>
<evidence type="ECO:0000256" key="1">
    <source>
        <dbReference type="ARBA" id="ARBA00009897"/>
    </source>
</evidence>
<evidence type="ECO:0000256" key="6">
    <source>
        <dbReference type="PROSITE-ProRule" id="PRU01331"/>
    </source>
</evidence>
<name>A0A0J9XEL3_GEOCN</name>
<feature type="domain" description="GS catalytic" evidence="8">
    <location>
        <begin position="128"/>
        <end position="479"/>
    </location>
</feature>
<gene>
    <name evidence="9" type="ORF">BN980_GECA12s01396g</name>
</gene>
<protein>
    <recommendedName>
        <fullName evidence="2">Glutamine synthetase</fullName>
    </recommendedName>
</protein>
<proteinExistence type="inferred from homology"/>
<organism evidence="9 10">
    <name type="scientific">Geotrichum candidum</name>
    <name type="common">Oospora lactis</name>
    <name type="synonym">Dipodascus geotrichum</name>
    <dbReference type="NCBI Taxonomy" id="1173061"/>
    <lineage>
        <taxon>Eukaryota</taxon>
        <taxon>Fungi</taxon>
        <taxon>Dikarya</taxon>
        <taxon>Ascomycota</taxon>
        <taxon>Saccharomycotina</taxon>
        <taxon>Dipodascomycetes</taxon>
        <taxon>Dipodascales</taxon>
        <taxon>Dipodascaceae</taxon>
        <taxon>Geotrichum</taxon>
    </lineage>
</organism>
<keyword evidence="5" id="KW-0067">ATP-binding</keyword>
<dbReference type="PANTHER" id="PTHR43785:SF12">
    <property type="entry name" value="TYPE-1 GLUTAMINE SYNTHETASE 2"/>
    <property type="match status" value="1"/>
</dbReference>
<dbReference type="Pfam" id="PF00120">
    <property type="entry name" value="Gln-synt_C"/>
    <property type="match status" value="1"/>
</dbReference>
<dbReference type="PROSITE" id="PS51987">
    <property type="entry name" value="GS_CATALYTIC"/>
    <property type="match status" value="1"/>
</dbReference>
<dbReference type="Proteomes" id="UP000242525">
    <property type="component" value="Unassembled WGS sequence"/>
</dbReference>
<dbReference type="InterPro" id="IPR008146">
    <property type="entry name" value="Gln_synth_cat_dom"/>
</dbReference>
<keyword evidence="3" id="KW-0436">Ligase</keyword>
<dbReference type="GO" id="GO:0004356">
    <property type="term" value="F:glutamine synthetase activity"/>
    <property type="evidence" value="ECO:0007669"/>
    <property type="project" value="InterPro"/>
</dbReference>
<comment type="caution">
    <text evidence="9">The sequence shown here is derived from an EMBL/GenBank/DDBJ whole genome shotgun (WGS) entry which is preliminary data.</text>
</comment>
<dbReference type="OrthoDB" id="77835at2759"/>
<keyword evidence="4" id="KW-0547">Nucleotide-binding</keyword>
<dbReference type="Gene3D" id="3.10.20.70">
    <property type="entry name" value="Glutamine synthetase, N-terminal domain"/>
    <property type="match status" value="1"/>
</dbReference>
<dbReference type="FunFam" id="3.10.20.70:FF:000013">
    <property type="entry name" value="Glutamine synthetase bacteria"/>
    <property type="match status" value="1"/>
</dbReference>
<dbReference type="InterPro" id="IPR014746">
    <property type="entry name" value="Gln_synth/guanido_kin_cat_dom"/>
</dbReference>
<evidence type="ECO:0000256" key="4">
    <source>
        <dbReference type="ARBA" id="ARBA00022741"/>
    </source>
</evidence>
<dbReference type="GO" id="GO:0006542">
    <property type="term" value="P:glutamine biosynthetic process"/>
    <property type="evidence" value="ECO:0007669"/>
    <property type="project" value="InterPro"/>
</dbReference>
<keyword evidence="10" id="KW-1185">Reference proteome</keyword>
<dbReference type="EMBL" id="CCBN010000012">
    <property type="protein sequence ID" value="CDO55721.1"/>
    <property type="molecule type" value="Genomic_DNA"/>
</dbReference>
<accession>A0A0J9XEL3</accession>
<dbReference type="SMART" id="SM01230">
    <property type="entry name" value="Gln-synt_C"/>
    <property type="match status" value="1"/>
</dbReference>
<evidence type="ECO:0000259" key="8">
    <source>
        <dbReference type="PROSITE" id="PS51987"/>
    </source>
</evidence>
<dbReference type="GO" id="GO:0005524">
    <property type="term" value="F:ATP binding"/>
    <property type="evidence" value="ECO:0007669"/>
    <property type="project" value="UniProtKB-KW"/>
</dbReference>
<evidence type="ECO:0000313" key="9">
    <source>
        <dbReference type="EMBL" id="CDO55721.1"/>
    </source>
</evidence>
<evidence type="ECO:0000313" key="10">
    <source>
        <dbReference type="Proteomes" id="UP000242525"/>
    </source>
</evidence>
<evidence type="ECO:0000256" key="5">
    <source>
        <dbReference type="ARBA" id="ARBA00022840"/>
    </source>
</evidence>
<dbReference type="GO" id="GO:0006576">
    <property type="term" value="P:biogenic amine metabolic process"/>
    <property type="evidence" value="ECO:0007669"/>
    <property type="project" value="UniProtKB-ARBA"/>
</dbReference>
<evidence type="ECO:0000256" key="2">
    <source>
        <dbReference type="ARBA" id="ARBA00021364"/>
    </source>
</evidence>